<keyword evidence="2" id="KW-1185">Reference proteome</keyword>
<name>A0A6M0RPW2_9CYAN</name>
<dbReference type="Proteomes" id="UP000481033">
    <property type="component" value="Unassembled WGS sequence"/>
</dbReference>
<dbReference type="EMBL" id="QXHD01000004">
    <property type="protein sequence ID" value="NEZ57802.1"/>
    <property type="molecule type" value="Genomic_DNA"/>
</dbReference>
<sequence>MARREPSWVLRRRAAQAEARENYYATRNDSNDTFNSNVESLPRIQVGYRSLNQKIGATPVHASLLVRASETAVKWFEGVADTGELTAANTRLGLEYADLADYIEVTKFEISKIHAVLGATTPTAKRTAWGTRYLSYTKSGEGTARSSYTAPISVKTGDFTAADLRTAAQAIASLANIRTEIKENGRMWMQPESEDYTLDTD</sequence>
<proteinExistence type="predicted"/>
<gene>
    <name evidence="1" type="ORF">DXZ20_19560</name>
</gene>
<protein>
    <submittedName>
        <fullName evidence="1">Uncharacterized protein</fullName>
    </submittedName>
</protein>
<evidence type="ECO:0000313" key="2">
    <source>
        <dbReference type="Proteomes" id="UP000481033"/>
    </source>
</evidence>
<reference evidence="1 2" key="1">
    <citation type="journal article" date="2020" name="Microb. Ecol.">
        <title>Ecogenomics of the Marine Benthic Filamentous Cyanobacterium Adonisia.</title>
        <authorList>
            <person name="Walter J.M."/>
            <person name="Coutinho F.H."/>
            <person name="Leomil L."/>
            <person name="Hargreaves P.I."/>
            <person name="Campeao M.E."/>
            <person name="Vieira V.V."/>
            <person name="Silva B.S."/>
            <person name="Fistarol G.O."/>
            <person name="Salomon P.S."/>
            <person name="Sawabe T."/>
            <person name="Mino S."/>
            <person name="Hosokawa M."/>
            <person name="Miyashita H."/>
            <person name="Maruyama F."/>
            <person name="van Verk M.C."/>
            <person name="Dutilh B.E."/>
            <person name="Thompson C.C."/>
            <person name="Thompson F.L."/>
        </authorList>
    </citation>
    <scope>NUCLEOTIDE SEQUENCE [LARGE SCALE GENOMIC DNA]</scope>
    <source>
        <strain evidence="1 2">CCMR0081</strain>
    </source>
</reference>
<accession>A0A6M0RPW2</accession>
<comment type="caution">
    <text evidence="1">The sequence shown here is derived from an EMBL/GenBank/DDBJ whole genome shotgun (WGS) entry which is preliminary data.</text>
</comment>
<dbReference type="RefSeq" id="WP_163699953.1">
    <property type="nucleotide sequence ID" value="NZ_QXHD01000004.1"/>
</dbReference>
<evidence type="ECO:0000313" key="1">
    <source>
        <dbReference type="EMBL" id="NEZ57802.1"/>
    </source>
</evidence>
<dbReference type="AlphaFoldDB" id="A0A6M0RPW2"/>
<organism evidence="1 2">
    <name type="scientific">Adonisia turfae CCMR0081</name>
    <dbReference type="NCBI Taxonomy" id="2292702"/>
    <lineage>
        <taxon>Bacteria</taxon>
        <taxon>Bacillati</taxon>
        <taxon>Cyanobacteriota</taxon>
        <taxon>Adonisia</taxon>
        <taxon>Adonisia turfae</taxon>
    </lineage>
</organism>